<keyword evidence="9" id="KW-1185">Reference proteome</keyword>
<dbReference type="PROSITE" id="PS00588">
    <property type="entry name" value="FLAGELLA_BB_ROD"/>
    <property type="match status" value="1"/>
</dbReference>
<dbReference type="PATRIC" id="fig|760154.4.peg.2556"/>
<name>I3Y0V0_SULBS</name>
<feature type="domain" description="Flagellar basal body rod protein N-terminal" evidence="5">
    <location>
        <begin position="5"/>
        <end position="35"/>
    </location>
</feature>
<dbReference type="Pfam" id="PF06429">
    <property type="entry name" value="Flg_bbr_C"/>
    <property type="match status" value="1"/>
</dbReference>
<dbReference type="InterPro" id="IPR053967">
    <property type="entry name" value="LlgE_F_G-like_D1"/>
</dbReference>
<feature type="domain" description="Flagellar hook protein FlgE/F/G-like D1" evidence="7">
    <location>
        <begin position="92"/>
        <end position="153"/>
    </location>
</feature>
<sequence length="566" mass="59716">MNSSFYNGVSGVKTSQFYMDVIGNNISNVNTNGYKGSSAEVSSLFSSILIGTYNSYSNGVGMGAQSLTTALDMSQGILQDADNTFDLALGSEGWFGVQGADGNTYYTRAGSFSLDANGNLVDGNGNYLLATLGNNITPANLDADTLAQFGQYYNNGTVTSVTPYSITALNNVALGTIGTQGIVNLPNHLYYHPVATTIASYGANLDPTINVDNVTLNLDTTDYPTQTLDTTAKTLSLSGTTANTTAALNPKKGDIVNVVLQDASGNKLSLTAELDENLAWNINSHDVSTYDLSSGFTVTSATLQTEQEVATQKHFSMTIIGPDGDKDTLDMTFTKVVPQTSTETTWNATANIYSFYETYDASKTYDTTQYYVDKTANKVYEIIDTQTGVLTFNADGSLASNTMPTLNNGGTALSLNLGSVGGYDGMVSNANISKSNTSSSNGTLEGFLTGYAVDTNGNIVASFSNGKSSSVAKIAVYHFQNDQGLTAQSSTLFSESANSGKAFFYTDDNGESFLGTKIYSKKLEGSNVSLATALTELIVVQKAFGASAKSITTSDELLKNAINMKA</sequence>
<dbReference type="KEGG" id="sba:Sulba_2562"/>
<keyword evidence="8" id="KW-0969">Cilium</keyword>
<dbReference type="OrthoDB" id="9804559at2"/>
<dbReference type="RefSeq" id="WP_014770687.1">
    <property type="nucleotide sequence ID" value="NC_018002.1"/>
</dbReference>
<keyword evidence="8" id="KW-0282">Flagellum</keyword>
<evidence type="ECO:0000256" key="1">
    <source>
        <dbReference type="ARBA" id="ARBA00004117"/>
    </source>
</evidence>
<dbReference type="Pfam" id="PF22692">
    <property type="entry name" value="LlgE_F_G_D1"/>
    <property type="match status" value="1"/>
</dbReference>
<dbReference type="NCBIfam" id="TIGR03506">
    <property type="entry name" value="FlgEFG_subfam"/>
    <property type="match status" value="2"/>
</dbReference>
<reference evidence="8 9" key="1">
    <citation type="submission" date="2012-06" db="EMBL/GenBank/DDBJ databases">
        <title>Complete sequence of Sulfurospirillum barnesii SES-3.</title>
        <authorList>
            <consortium name="US DOE Joint Genome Institute"/>
            <person name="Lucas S."/>
            <person name="Han J."/>
            <person name="Lapidus A."/>
            <person name="Cheng J.-F."/>
            <person name="Goodwin L."/>
            <person name="Pitluck S."/>
            <person name="Peters L."/>
            <person name="Ovchinnikova G."/>
            <person name="Lu M."/>
            <person name="Detter J.C."/>
            <person name="Han C."/>
            <person name="Tapia R."/>
            <person name="Land M."/>
            <person name="Hauser L."/>
            <person name="Kyrpides N."/>
            <person name="Ivanova N."/>
            <person name="Pagani I."/>
            <person name="Stolz J."/>
            <person name="Arkin A."/>
            <person name="Dehal P."/>
            <person name="Oremland R."/>
            <person name="Saltikov C."/>
            <person name="Basu P."/>
            <person name="Hollibaugh J."/>
            <person name="Newman D."/>
            <person name="Stolyar S."/>
            <person name="Hazen T."/>
            <person name="Woyke T."/>
        </authorList>
    </citation>
    <scope>NUCLEOTIDE SEQUENCE [LARGE SCALE GENOMIC DNA]</scope>
    <source>
        <strain evidence="9">ATCC 700032 / DSM 10660 / SES-3</strain>
    </source>
</reference>
<feature type="domain" description="Flagellar basal-body/hook protein C-terminal" evidence="6">
    <location>
        <begin position="522"/>
        <end position="564"/>
    </location>
</feature>
<dbReference type="InterPro" id="IPR037925">
    <property type="entry name" value="FlgE/F/G-like"/>
</dbReference>
<evidence type="ECO:0000256" key="4">
    <source>
        <dbReference type="RuleBase" id="RU362116"/>
    </source>
</evidence>
<dbReference type="Pfam" id="PF00460">
    <property type="entry name" value="Flg_bb_rod"/>
    <property type="match status" value="1"/>
</dbReference>
<evidence type="ECO:0000256" key="2">
    <source>
        <dbReference type="ARBA" id="ARBA00009677"/>
    </source>
</evidence>
<dbReference type="InterPro" id="IPR019776">
    <property type="entry name" value="Flagellar_basal_body_rod_CS"/>
</dbReference>
<proteinExistence type="inferred from homology"/>
<dbReference type="InterPro" id="IPR001444">
    <property type="entry name" value="Flag_bb_rod_N"/>
</dbReference>
<dbReference type="GO" id="GO:0009425">
    <property type="term" value="C:bacterial-type flagellum basal body"/>
    <property type="evidence" value="ECO:0007669"/>
    <property type="project" value="UniProtKB-SubCell"/>
</dbReference>
<evidence type="ECO:0000259" key="5">
    <source>
        <dbReference type="Pfam" id="PF00460"/>
    </source>
</evidence>
<dbReference type="HOGENOM" id="CLU_013687_2_4_7"/>
<keyword evidence="3 4" id="KW-0975">Bacterial flagellum</keyword>
<comment type="subcellular location">
    <subcellularLocation>
        <location evidence="1 4">Bacterial flagellum basal body</location>
    </subcellularLocation>
</comment>
<accession>I3Y0V0</accession>
<dbReference type="GO" id="GO:0071978">
    <property type="term" value="P:bacterial-type flagellum-dependent swarming motility"/>
    <property type="evidence" value="ECO:0007669"/>
    <property type="project" value="TreeGrafter"/>
</dbReference>
<keyword evidence="8" id="KW-0966">Cell projection</keyword>
<evidence type="ECO:0000259" key="7">
    <source>
        <dbReference type="Pfam" id="PF22692"/>
    </source>
</evidence>
<dbReference type="PANTHER" id="PTHR30435:SF19">
    <property type="entry name" value="FLAGELLAR BASAL-BODY ROD PROTEIN FLGG"/>
    <property type="match status" value="1"/>
</dbReference>
<dbReference type="InterPro" id="IPR020013">
    <property type="entry name" value="Flagellar_FlgE/F/G"/>
</dbReference>
<dbReference type="InterPro" id="IPR010930">
    <property type="entry name" value="Flg_bb/hook_C_dom"/>
</dbReference>
<dbReference type="PANTHER" id="PTHR30435">
    <property type="entry name" value="FLAGELLAR PROTEIN"/>
    <property type="match status" value="1"/>
</dbReference>
<dbReference type="eggNOG" id="COG1749">
    <property type="taxonomic scope" value="Bacteria"/>
</dbReference>
<evidence type="ECO:0000259" key="6">
    <source>
        <dbReference type="Pfam" id="PF06429"/>
    </source>
</evidence>
<evidence type="ECO:0000313" key="8">
    <source>
        <dbReference type="EMBL" id="AFL69824.1"/>
    </source>
</evidence>
<dbReference type="Proteomes" id="UP000006176">
    <property type="component" value="Chromosome"/>
</dbReference>
<dbReference type="AlphaFoldDB" id="I3Y0V0"/>
<dbReference type="STRING" id="760154.Sulba_2562"/>
<dbReference type="SUPFAM" id="SSF117143">
    <property type="entry name" value="Flagellar hook protein flgE"/>
    <property type="match status" value="1"/>
</dbReference>
<organism evidence="8 9">
    <name type="scientific">Sulfurospirillum barnesii (strain ATCC 700032 / DSM 10660 / SES-3)</name>
    <dbReference type="NCBI Taxonomy" id="760154"/>
    <lineage>
        <taxon>Bacteria</taxon>
        <taxon>Pseudomonadati</taxon>
        <taxon>Campylobacterota</taxon>
        <taxon>Epsilonproteobacteria</taxon>
        <taxon>Campylobacterales</taxon>
        <taxon>Sulfurospirillaceae</taxon>
        <taxon>Sulfurospirillum</taxon>
    </lineage>
</organism>
<comment type="similarity">
    <text evidence="2 4">Belongs to the flagella basal body rod proteins family.</text>
</comment>
<dbReference type="EMBL" id="CP003333">
    <property type="protein sequence ID" value="AFL69824.1"/>
    <property type="molecule type" value="Genomic_DNA"/>
</dbReference>
<protein>
    <submittedName>
        <fullName evidence="8">Flagellar hook-basal body protein</fullName>
    </submittedName>
</protein>
<evidence type="ECO:0000256" key="3">
    <source>
        <dbReference type="ARBA" id="ARBA00023143"/>
    </source>
</evidence>
<evidence type="ECO:0000313" key="9">
    <source>
        <dbReference type="Proteomes" id="UP000006176"/>
    </source>
</evidence>
<gene>
    <name evidence="8" type="ordered locus">Sulba_2562</name>
</gene>